<gene>
    <name evidence="1" type="ORF">ACFPOF_31405</name>
</gene>
<accession>A0ABW0I1R9</accession>
<protein>
    <submittedName>
        <fullName evidence="1">Uncharacterized protein</fullName>
    </submittedName>
</protein>
<dbReference type="Proteomes" id="UP001596113">
    <property type="component" value="Unassembled WGS sequence"/>
</dbReference>
<organism evidence="1 2">
    <name type="scientific">Cohnella soli</name>
    <dbReference type="NCBI Taxonomy" id="425005"/>
    <lineage>
        <taxon>Bacteria</taxon>
        <taxon>Bacillati</taxon>
        <taxon>Bacillota</taxon>
        <taxon>Bacilli</taxon>
        <taxon>Bacillales</taxon>
        <taxon>Paenibacillaceae</taxon>
        <taxon>Cohnella</taxon>
    </lineage>
</organism>
<name>A0ABW0I1R9_9BACL</name>
<keyword evidence="2" id="KW-1185">Reference proteome</keyword>
<comment type="caution">
    <text evidence="1">The sequence shown here is derived from an EMBL/GenBank/DDBJ whole genome shotgun (WGS) entry which is preliminary data.</text>
</comment>
<evidence type="ECO:0000313" key="1">
    <source>
        <dbReference type="EMBL" id="MFC5407259.1"/>
    </source>
</evidence>
<dbReference type="EMBL" id="JBHSMI010000067">
    <property type="protein sequence ID" value="MFC5407259.1"/>
    <property type="molecule type" value="Genomic_DNA"/>
</dbReference>
<sequence length="100" mass="11791">MTVASSITLEYMDSQNTVDTMHELLDEKYLWPEDEEEDDLLWGKEEPPGYEEKVFFSYYYFSHCLLKDAIPFFNTIMNSNEQLSPAVRELLLLLEPEVSK</sequence>
<evidence type="ECO:0000313" key="2">
    <source>
        <dbReference type="Proteomes" id="UP001596113"/>
    </source>
</evidence>
<proteinExistence type="predicted"/>
<reference evidence="2" key="1">
    <citation type="journal article" date="2019" name="Int. J. Syst. Evol. Microbiol.">
        <title>The Global Catalogue of Microorganisms (GCM) 10K type strain sequencing project: providing services to taxonomists for standard genome sequencing and annotation.</title>
        <authorList>
            <consortium name="The Broad Institute Genomics Platform"/>
            <consortium name="The Broad Institute Genome Sequencing Center for Infectious Disease"/>
            <person name="Wu L."/>
            <person name="Ma J."/>
        </authorList>
    </citation>
    <scope>NUCLEOTIDE SEQUENCE [LARGE SCALE GENOMIC DNA]</scope>
    <source>
        <strain evidence="2">CGMCC 1.18575</strain>
    </source>
</reference>